<evidence type="ECO:0000313" key="1">
    <source>
        <dbReference type="EMBL" id="CUQ12907.1"/>
    </source>
</evidence>
<reference evidence="1 2" key="1">
    <citation type="submission" date="2015-09" db="EMBL/GenBank/DDBJ databases">
        <authorList>
            <consortium name="Pathogen Informatics"/>
        </authorList>
    </citation>
    <scope>NUCLEOTIDE SEQUENCE [LARGE SCALE GENOMIC DNA]</scope>
    <source>
        <strain evidence="1 2">2789STDY5834956</strain>
    </source>
</reference>
<gene>
    <name evidence="1" type="ORF">ERS852568_02029</name>
</gene>
<dbReference type="AlphaFoldDB" id="A0A174TY47"/>
<accession>A0A174TY47</accession>
<proteinExistence type="predicted"/>
<evidence type="ECO:0000313" key="2">
    <source>
        <dbReference type="Proteomes" id="UP000095563"/>
    </source>
</evidence>
<dbReference type="EMBL" id="CZBO01000003">
    <property type="protein sequence ID" value="CUQ12907.1"/>
    <property type="molecule type" value="Genomic_DNA"/>
</dbReference>
<sequence>MADLITNNYQGTTITVALTGLPITITGEVIRGQHDTVVLRLKDGKIVNIAPSLIAFFF</sequence>
<dbReference type="RefSeq" id="WP_155499156.1">
    <property type="nucleotide sequence ID" value="NZ_CZBO01000003.1"/>
</dbReference>
<protein>
    <submittedName>
        <fullName evidence="1">Uncharacterized protein</fullName>
    </submittedName>
</protein>
<dbReference type="Proteomes" id="UP000095563">
    <property type="component" value="Unassembled WGS sequence"/>
</dbReference>
<organism evidence="1 2">
    <name type="scientific">Clostridium baratii</name>
    <dbReference type="NCBI Taxonomy" id="1561"/>
    <lineage>
        <taxon>Bacteria</taxon>
        <taxon>Bacillati</taxon>
        <taxon>Bacillota</taxon>
        <taxon>Clostridia</taxon>
        <taxon>Eubacteriales</taxon>
        <taxon>Clostridiaceae</taxon>
        <taxon>Clostridium</taxon>
    </lineage>
</organism>
<name>A0A174TY47_9CLOT</name>